<dbReference type="EMBL" id="BPLR01021467">
    <property type="protein sequence ID" value="GIX89991.1"/>
    <property type="molecule type" value="Genomic_DNA"/>
</dbReference>
<sequence>MPALLRVTKENSFSVGMVFVSSIIISFRRNTRSDWHCDWRCELLRLLPPPHCTMKGMTPRSFLGSEL</sequence>
<proteinExistence type="predicted"/>
<accession>A0AAV4P1B2</accession>
<evidence type="ECO:0000313" key="1">
    <source>
        <dbReference type="EMBL" id="GIX89991.1"/>
    </source>
</evidence>
<keyword evidence="2" id="KW-1185">Reference proteome</keyword>
<dbReference type="Proteomes" id="UP001054945">
    <property type="component" value="Unassembled WGS sequence"/>
</dbReference>
<dbReference type="AlphaFoldDB" id="A0AAV4P1B2"/>
<protein>
    <submittedName>
        <fullName evidence="1">Uncharacterized protein</fullName>
    </submittedName>
</protein>
<name>A0AAV4P1B2_CAEEX</name>
<gene>
    <name evidence="1" type="ORF">CEXT_392161</name>
</gene>
<organism evidence="1 2">
    <name type="scientific">Caerostris extrusa</name>
    <name type="common">Bark spider</name>
    <name type="synonym">Caerostris bankana</name>
    <dbReference type="NCBI Taxonomy" id="172846"/>
    <lineage>
        <taxon>Eukaryota</taxon>
        <taxon>Metazoa</taxon>
        <taxon>Ecdysozoa</taxon>
        <taxon>Arthropoda</taxon>
        <taxon>Chelicerata</taxon>
        <taxon>Arachnida</taxon>
        <taxon>Araneae</taxon>
        <taxon>Araneomorphae</taxon>
        <taxon>Entelegynae</taxon>
        <taxon>Araneoidea</taxon>
        <taxon>Araneidae</taxon>
        <taxon>Caerostris</taxon>
    </lineage>
</organism>
<comment type="caution">
    <text evidence="1">The sequence shown here is derived from an EMBL/GenBank/DDBJ whole genome shotgun (WGS) entry which is preliminary data.</text>
</comment>
<reference evidence="1 2" key="1">
    <citation type="submission" date="2021-06" db="EMBL/GenBank/DDBJ databases">
        <title>Caerostris extrusa draft genome.</title>
        <authorList>
            <person name="Kono N."/>
            <person name="Arakawa K."/>
        </authorList>
    </citation>
    <scope>NUCLEOTIDE SEQUENCE [LARGE SCALE GENOMIC DNA]</scope>
</reference>
<evidence type="ECO:0000313" key="2">
    <source>
        <dbReference type="Proteomes" id="UP001054945"/>
    </source>
</evidence>